<evidence type="ECO:0000256" key="1">
    <source>
        <dbReference type="SAM" id="MobiDB-lite"/>
    </source>
</evidence>
<protein>
    <submittedName>
        <fullName evidence="2">Uncharacterized protein</fullName>
    </submittedName>
</protein>
<accession>A0A2G9YEW7</accession>
<dbReference type="EMBL" id="PCRH01000042">
    <property type="protein sequence ID" value="PIP17071.1"/>
    <property type="molecule type" value="Genomic_DNA"/>
</dbReference>
<reference evidence="2 3" key="1">
    <citation type="submission" date="2017-09" db="EMBL/GenBank/DDBJ databases">
        <title>Depth-based differentiation of microbial function through sediment-hosted aquifers and enrichment of novel symbionts in the deep terrestrial subsurface.</title>
        <authorList>
            <person name="Probst A.J."/>
            <person name="Ladd B."/>
            <person name="Jarett J.K."/>
            <person name="Geller-Mcgrath D.E."/>
            <person name="Sieber C.M."/>
            <person name="Emerson J.B."/>
            <person name="Anantharaman K."/>
            <person name="Thomas B.C."/>
            <person name="Malmstrom R."/>
            <person name="Stieglmeier M."/>
            <person name="Klingl A."/>
            <person name="Woyke T."/>
            <person name="Ryan C.M."/>
            <person name="Banfield J.F."/>
        </authorList>
    </citation>
    <scope>NUCLEOTIDE SEQUENCE [LARGE SCALE GENOMIC DNA]</scope>
    <source>
        <strain evidence="2">CG23_combo_of_CG06-09_8_20_14_all_37_13</strain>
    </source>
</reference>
<gene>
    <name evidence="2" type="ORF">COX44_01895</name>
</gene>
<feature type="compositionally biased region" description="Gly residues" evidence="1">
    <location>
        <begin position="31"/>
        <end position="41"/>
    </location>
</feature>
<evidence type="ECO:0000313" key="2">
    <source>
        <dbReference type="EMBL" id="PIP17071.1"/>
    </source>
</evidence>
<proteinExistence type="predicted"/>
<dbReference type="Proteomes" id="UP000231480">
    <property type="component" value="Unassembled WGS sequence"/>
</dbReference>
<feature type="region of interest" description="Disordered" evidence="1">
    <location>
        <begin position="1"/>
        <end position="44"/>
    </location>
</feature>
<organism evidence="2 3">
    <name type="scientific">Candidatus Portnoybacteria bacterium CG23_combo_of_CG06-09_8_20_14_all_37_13</name>
    <dbReference type="NCBI Taxonomy" id="1974819"/>
    <lineage>
        <taxon>Bacteria</taxon>
        <taxon>Candidatus Portnoyibacteriota</taxon>
    </lineage>
</organism>
<comment type="caution">
    <text evidence="2">The sequence shown here is derived from an EMBL/GenBank/DDBJ whole genome shotgun (WGS) entry which is preliminary data.</text>
</comment>
<dbReference type="AlphaFoldDB" id="A0A2G9YEW7"/>
<name>A0A2G9YEW7_9BACT</name>
<sequence>MSPAHGCGGARATIKFNNGPSAKKGEVQTGGQKGRGLGGSHARGRSAFGGEFLPACRSEAPPPCSFRAKSSKKVFFSF</sequence>
<evidence type="ECO:0000313" key="3">
    <source>
        <dbReference type="Proteomes" id="UP000231480"/>
    </source>
</evidence>